<evidence type="ECO:0000256" key="13">
    <source>
        <dbReference type="ARBA" id="ARBA00023098"/>
    </source>
</evidence>
<dbReference type="Proteomes" id="UP000011096">
    <property type="component" value="Unassembled WGS sequence"/>
</dbReference>
<feature type="compositionally biased region" description="Basic and acidic residues" evidence="15">
    <location>
        <begin position="101"/>
        <end position="110"/>
    </location>
</feature>
<gene>
    <name evidence="17" type="primary">SLD-2</name>
    <name evidence="17" type="ORF">CGGC5_v002812</name>
</gene>
<keyword evidence="9" id="KW-0746">Sphingolipid metabolism</keyword>
<comment type="pathway">
    <text evidence="2">Lipid metabolism; sphingolipid metabolism.</text>
</comment>
<dbReference type="GO" id="GO:0006665">
    <property type="term" value="P:sphingolipid metabolic process"/>
    <property type="evidence" value="ECO:0007669"/>
    <property type="project" value="UniProtKB-KW"/>
</dbReference>
<evidence type="ECO:0000256" key="8">
    <source>
        <dbReference type="ARBA" id="ARBA00022723"/>
    </source>
</evidence>
<keyword evidence="10" id="KW-1133">Transmembrane helix</keyword>
<dbReference type="InterPro" id="IPR036400">
    <property type="entry name" value="Cyt_B5-like_heme/steroid_sf"/>
</dbReference>
<organism evidence="17 18">
    <name type="scientific">Colletotrichum fructicola (strain Nara gc5)</name>
    <name type="common">Anthracnose fungus</name>
    <name type="synonym">Colletotrichum gloeosporioides (strain Nara gc5)</name>
    <dbReference type="NCBI Taxonomy" id="1213859"/>
    <lineage>
        <taxon>Eukaryota</taxon>
        <taxon>Fungi</taxon>
        <taxon>Dikarya</taxon>
        <taxon>Ascomycota</taxon>
        <taxon>Pezizomycotina</taxon>
        <taxon>Sordariomycetes</taxon>
        <taxon>Hypocreomycetidae</taxon>
        <taxon>Glomerellales</taxon>
        <taxon>Glomerellaceae</taxon>
        <taxon>Colletotrichum</taxon>
        <taxon>Colletotrichum gloeosporioides species complex</taxon>
    </lineage>
</organism>
<accession>A0A7J6JFR9</accession>
<comment type="similarity">
    <text evidence="4">Belongs to the fatty acid desaturase type 1 family.</text>
</comment>
<evidence type="ECO:0000256" key="15">
    <source>
        <dbReference type="SAM" id="MobiDB-lite"/>
    </source>
</evidence>
<protein>
    <recommendedName>
        <fullName evidence="6">Delta 8-(E)-sphingolipid desaturase</fullName>
        <ecNumber evidence="5">1.14.19.18</ecNumber>
    </recommendedName>
</protein>
<keyword evidence="13" id="KW-0443">Lipid metabolism</keyword>
<evidence type="ECO:0000256" key="5">
    <source>
        <dbReference type="ARBA" id="ARBA00012019"/>
    </source>
</evidence>
<dbReference type="SUPFAM" id="SSF55856">
    <property type="entry name" value="Cytochrome b5-like heme/steroid binding domain"/>
    <property type="match status" value="1"/>
</dbReference>
<evidence type="ECO:0000313" key="17">
    <source>
        <dbReference type="EMBL" id="KAF4488375.1"/>
    </source>
</evidence>
<keyword evidence="8" id="KW-0479">Metal-binding</keyword>
<dbReference type="InterPro" id="IPR012171">
    <property type="entry name" value="Fatty_acid_desaturase"/>
</dbReference>
<dbReference type="GO" id="GO:0046872">
    <property type="term" value="F:metal ion binding"/>
    <property type="evidence" value="ECO:0007669"/>
    <property type="project" value="UniProtKB-KW"/>
</dbReference>
<feature type="compositionally biased region" description="Low complexity" evidence="15">
    <location>
        <begin position="151"/>
        <end position="160"/>
    </location>
</feature>
<dbReference type="InterPro" id="IPR001199">
    <property type="entry name" value="Cyt_B5-like_heme/steroid-bd"/>
</dbReference>
<dbReference type="OrthoDB" id="260091at2759"/>
<dbReference type="RefSeq" id="XP_031888664.1">
    <property type="nucleotide sequence ID" value="XM_032031694.1"/>
</dbReference>
<keyword evidence="18" id="KW-1185">Reference proteome</keyword>
<evidence type="ECO:0000256" key="2">
    <source>
        <dbReference type="ARBA" id="ARBA00004760"/>
    </source>
</evidence>
<dbReference type="AlphaFoldDB" id="A0A7J6JFR9"/>
<dbReference type="GO" id="GO:0016020">
    <property type="term" value="C:membrane"/>
    <property type="evidence" value="ECO:0007669"/>
    <property type="project" value="UniProtKB-SubCell"/>
</dbReference>
<dbReference type="SMART" id="SM01117">
    <property type="entry name" value="Cyt-b5"/>
    <property type="match status" value="1"/>
</dbReference>
<dbReference type="InParanoid" id="A0A7J6JFR9"/>
<keyword evidence="7" id="KW-0812">Transmembrane</keyword>
<dbReference type="GO" id="GO:0016717">
    <property type="term" value="F:oxidoreductase activity, acting on paired donors, with oxidation of a pair of donors resulting in the reduction of molecular oxygen to two molecules of water"/>
    <property type="evidence" value="ECO:0007669"/>
    <property type="project" value="TreeGrafter"/>
</dbReference>
<feature type="domain" description="Cytochrome b5 heme-binding" evidence="16">
    <location>
        <begin position="9"/>
        <end position="84"/>
    </location>
</feature>
<evidence type="ECO:0000313" key="18">
    <source>
        <dbReference type="Proteomes" id="UP000011096"/>
    </source>
</evidence>
<dbReference type="GeneID" id="43615749"/>
<evidence type="ECO:0000256" key="9">
    <source>
        <dbReference type="ARBA" id="ARBA00022919"/>
    </source>
</evidence>
<evidence type="ECO:0000259" key="16">
    <source>
        <dbReference type="PROSITE" id="PS50255"/>
    </source>
</evidence>
<reference evidence="17 18" key="2">
    <citation type="submission" date="2020-04" db="EMBL/GenBank/DDBJ databases">
        <title>Genome sequencing and assembly of multiple isolates from the Colletotrichum gloeosporioides species complex.</title>
        <authorList>
            <person name="Gan P."/>
            <person name="Shirasu K."/>
        </authorList>
    </citation>
    <scope>NUCLEOTIDE SEQUENCE [LARGE SCALE GENOMIC DNA]</scope>
    <source>
        <strain evidence="17 18">Nara gc5</strain>
    </source>
</reference>
<reference evidence="17 18" key="1">
    <citation type="submission" date="2012-08" db="EMBL/GenBank/DDBJ databases">
        <authorList>
            <person name="Gan P.H.P."/>
            <person name="Ikeda K."/>
            <person name="Irieda H."/>
            <person name="Narusaka M."/>
            <person name="O'Connell R.J."/>
            <person name="Narusaka Y."/>
            <person name="Takano Y."/>
            <person name="Kubo Y."/>
            <person name="Shirasu K."/>
        </authorList>
    </citation>
    <scope>NUCLEOTIDE SEQUENCE [LARGE SCALE GENOMIC DNA]</scope>
    <source>
        <strain evidence="17 18">Nara gc5</strain>
    </source>
</reference>
<evidence type="ECO:0000256" key="3">
    <source>
        <dbReference type="ARBA" id="ARBA00004991"/>
    </source>
</evidence>
<evidence type="ECO:0000256" key="11">
    <source>
        <dbReference type="ARBA" id="ARBA00023002"/>
    </source>
</evidence>
<evidence type="ECO:0000256" key="1">
    <source>
        <dbReference type="ARBA" id="ARBA00004141"/>
    </source>
</evidence>
<evidence type="ECO:0000256" key="4">
    <source>
        <dbReference type="ARBA" id="ARBA00009295"/>
    </source>
</evidence>
<keyword evidence="12" id="KW-0408">Iron</keyword>
<comment type="pathway">
    <text evidence="3">Sphingolipid metabolism.</text>
</comment>
<evidence type="ECO:0000256" key="6">
    <source>
        <dbReference type="ARBA" id="ARBA00016939"/>
    </source>
</evidence>
<dbReference type="Pfam" id="PF00173">
    <property type="entry name" value="Cyt-b5"/>
    <property type="match status" value="1"/>
</dbReference>
<evidence type="ECO:0000256" key="12">
    <source>
        <dbReference type="ARBA" id="ARBA00023004"/>
    </source>
</evidence>
<dbReference type="PANTHER" id="PTHR19353">
    <property type="entry name" value="FATTY ACID DESATURASE 2"/>
    <property type="match status" value="1"/>
</dbReference>
<comment type="caution">
    <text evidence="17">The sequence shown here is derived from an EMBL/GenBank/DDBJ whole genome shotgun (WGS) entry which is preliminary data.</text>
</comment>
<proteinExistence type="inferred from homology"/>
<evidence type="ECO:0000256" key="10">
    <source>
        <dbReference type="ARBA" id="ARBA00022989"/>
    </source>
</evidence>
<sequence length="201" mass="21852">MGQINGNILPVLSRRDVEALIAQGRKVFILDNFVIKADAWIPYHPGGDKSILHMVGRDATDEATVLHSIEAVQRMSRYRIGSIQGRWENFIPPIQGGTFRARSDGDRDACQDADTALPPASLHRSSVPESDTSDDSGPARRESRTAANTLSPPTVSSVPSAHADGDAMAHLDFVTKQKISLDLETYPSLDRANQDAMVAAY</sequence>
<name>A0A7J6JFR9_COLFN</name>
<keyword evidence="14" id="KW-0472">Membrane</keyword>
<dbReference type="EC" id="1.14.19.18" evidence="5"/>
<dbReference type="PROSITE" id="PS50255">
    <property type="entry name" value="CYTOCHROME_B5_2"/>
    <property type="match status" value="1"/>
</dbReference>
<feature type="region of interest" description="Disordered" evidence="15">
    <location>
        <begin position="97"/>
        <end position="162"/>
    </location>
</feature>
<dbReference type="EMBL" id="ANPB02000002">
    <property type="protein sequence ID" value="KAF4488375.1"/>
    <property type="molecule type" value="Genomic_DNA"/>
</dbReference>
<comment type="subcellular location">
    <subcellularLocation>
        <location evidence="1">Membrane</location>
        <topology evidence="1">Multi-pass membrane protein</topology>
    </subcellularLocation>
</comment>
<keyword evidence="11" id="KW-0560">Oxidoreductase</keyword>
<evidence type="ECO:0000256" key="14">
    <source>
        <dbReference type="ARBA" id="ARBA00023136"/>
    </source>
</evidence>
<evidence type="ECO:0000256" key="7">
    <source>
        <dbReference type="ARBA" id="ARBA00022692"/>
    </source>
</evidence>
<dbReference type="PANTHER" id="PTHR19353:SF30">
    <property type="entry name" value="DELTA 8-(E)-SPHINGOLIPID DESATURASE"/>
    <property type="match status" value="1"/>
</dbReference>
<dbReference type="Gene3D" id="3.10.120.10">
    <property type="entry name" value="Cytochrome b5-like heme/steroid binding domain"/>
    <property type="match status" value="1"/>
</dbReference>